<keyword evidence="2" id="KW-0472">Membrane</keyword>
<organism evidence="3">
    <name type="scientific">freshwater metagenome</name>
    <dbReference type="NCBI Taxonomy" id="449393"/>
    <lineage>
        <taxon>unclassified sequences</taxon>
        <taxon>metagenomes</taxon>
        <taxon>ecological metagenomes</taxon>
    </lineage>
</organism>
<feature type="compositionally biased region" description="Gly residues" evidence="1">
    <location>
        <begin position="67"/>
        <end position="76"/>
    </location>
</feature>
<evidence type="ECO:0000256" key="1">
    <source>
        <dbReference type="SAM" id="MobiDB-lite"/>
    </source>
</evidence>
<reference evidence="3" key="1">
    <citation type="submission" date="2020-05" db="EMBL/GenBank/DDBJ databases">
        <authorList>
            <person name="Chiriac C."/>
            <person name="Salcher M."/>
            <person name="Ghai R."/>
            <person name="Kavagutti S V."/>
        </authorList>
    </citation>
    <scope>NUCLEOTIDE SEQUENCE</scope>
</reference>
<dbReference type="AlphaFoldDB" id="A0A6J7KTF5"/>
<name>A0A6J7KTF5_9ZZZZ</name>
<evidence type="ECO:0000313" key="4">
    <source>
        <dbReference type="EMBL" id="CAB5039074.1"/>
    </source>
</evidence>
<accession>A0A6J7KTF5</accession>
<protein>
    <submittedName>
        <fullName evidence="3">Unannotated protein</fullName>
    </submittedName>
</protein>
<evidence type="ECO:0000313" key="3">
    <source>
        <dbReference type="EMBL" id="CAB4958785.1"/>
    </source>
</evidence>
<dbReference type="EMBL" id="CAFBPU010000061">
    <property type="protein sequence ID" value="CAB5039074.1"/>
    <property type="molecule type" value="Genomic_DNA"/>
</dbReference>
<dbReference type="EMBL" id="CAFBND010000135">
    <property type="protein sequence ID" value="CAB4958785.1"/>
    <property type="molecule type" value="Genomic_DNA"/>
</dbReference>
<keyword evidence="2" id="KW-0812">Transmembrane</keyword>
<feature type="transmembrane region" description="Helical" evidence="2">
    <location>
        <begin position="6"/>
        <end position="23"/>
    </location>
</feature>
<evidence type="ECO:0000256" key="2">
    <source>
        <dbReference type="SAM" id="Phobius"/>
    </source>
</evidence>
<keyword evidence="2" id="KW-1133">Transmembrane helix</keyword>
<gene>
    <name evidence="3" type="ORF">UFOPK3752_02141</name>
    <name evidence="4" type="ORF">UFOPK4150_02120</name>
</gene>
<proteinExistence type="predicted"/>
<feature type="region of interest" description="Disordered" evidence="1">
    <location>
        <begin position="43"/>
        <end position="76"/>
    </location>
</feature>
<sequence>MDILGWLLIPLAATVLGLLWAAWRSRERKPLDPEAGMDELARFGEAMRRPLPGLPRDARHDDDGESGPSGGPGLAQ</sequence>